<proteinExistence type="predicted"/>
<organism evidence="2 3">
    <name type="scientific">Streptomyces vastus</name>
    <dbReference type="NCBI Taxonomy" id="285451"/>
    <lineage>
        <taxon>Bacteria</taxon>
        <taxon>Bacillati</taxon>
        <taxon>Actinomycetota</taxon>
        <taxon>Actinomycetes</taxon>
        <taxon>Kitasatosporales</taxon>
        <taxon>Streptomycetaceae</taxon>
        <taxon>Streptomyces</taxon>
    </lineage>
</organism>
<protein>
    <submittedName>
        <fullName evidence="2">Uncharacterized protein</fullName>
    </submittedName>
</protein>
<evidence type="ECO:0000313" key="3">
    <source>
        <dbReference type="Proteomes" id="UP001500151"/>
    </source>
</evidence>
<evidence type="ECO:0000313" key="2">
    <source>
        <dbReference type="EMBL" id="GAA2657636.1"/>
    </source>
</evidence>
<dbReference type="Proteomes" id="UP001500151">
    <property type="component" value="Unassembled WGS sequence"/>
</dbReference>
<dbReference type="EMBL" id="BAAASJ010000115">
    <property type="protein sequence ID" value="GAA2657636.1"/>
    <property type="molecule type" value="Genomic_DNA"/>
</dbReference>
<keyword evidence="3" id="KW-1185">Reference proteome</keyword>
<name>A0ABN3RPI6_9ACTN</name>
<comment type="caution">
    <text evidence="2">The sequence shown here is derived from an EMBL/GenBank/DDBJ whole genome shotgun (WGS) entry which is preliminary data.</text>
</comment>
<feature type="region of interest" description="Disordered" evidence="1">
    <location>
        <begin position="65"/>
        <end position="98"/>
    </location>
</feature>
<sequence length="140" mass="15933">MLMLLCRTHRRAAIGVHSFRLIECQTARTLPWQLDPSRRSWGTVTEIELAEPDGLVRITSYEDTARGSRSSLGAAVRRFRDPRPSSGRCPGKKSSARRSNDSYWMRKFVAGRDCLTAYHLPSCAPDPNAVERVWFLLRRG</sequence>
<evidence type="ECO:0000256" key="1">
    <source>
        <dbReference type="SAM" id="MobiDB-lite"/>
    </source>
</evidence>
<accession>A0ABN3RPI6</accession>
<reference evidence="2 3" key="1">
    <citation type="journal article" date="2019" name="Int. J. Syst. Evol. Microbiol.">
        <title>The Global Catalogue of Microorganisms (GCM) 10K type strain sequencing project: providing services to taxonomists for standard genome sequencing and annotation.</title>
        <authorList>
            <consortium name="The Broad Institute Genomics Platform"/>
            <consortium name="The Broad Institute Genome Sequencing Center for Infectious Disease"/>
            <person name="Wu L."/>
            <person name="Ma J."/>
        </authorList>
    </citation>
    <scope>NUCLEOTIDE SEQUENCE [LARGE SCALE GENOMIC DNA]</scope>
    <source>
        <strain evidence="2 3">JCM 4524</strain>
    </source>
</reference>
<gene>
    <name evidence="2" type="ORF">GCM10010307_72520</name>
</gene>